<keyword evidence="2" id="KW-0004">4Fe-4S</keyword>
<dbReference type="Gene3D" id="1.10.1060.10">
    <property type="entry name" value="Alpha-helical ferredoxin"/>
    <property type="match status" value="1"/>
</dbReference>
<dbReference type="GO" id="GO:0016491">
    <property type="term" value="F:oxidoreductase activity"/>
    <property type="evidence" value="ECO:0007669"/>
    <property type="project" value="UniProtKB-KW"/>
</dbReference>
<dbReference type="InterPro" id="IPR004017">
    <property type="entry name" value="Cys_rich_dom"/>
</dbReference>
<keyword evidence="8" id="KW-0472">Membrane</keyword>
<organism evidence="10 11">
    <name type="scientific">Halopenitus persicus</name>
    <dbReference type="NCBI Taxonomy" id="1048396"/>
    <lineage>
        <taxon>Archaea</taxon>
        <taxon>Methanobacteriati</taxon>
        <taxon>Methanobacteriota</taxon>
        <taxon>Stenosarchaea group</taxon>
        <taxon>Halobacteria</taxon>
        <taxon>Halobacteriales</taxon>
        <taxon>Haloferacaceae</taxon>
        <taxon>Halopenitus</taxon>
    </lineage>
</organism>
<dbReference type="InterPro" id="IPR017896">
    <property type="entry name" value="4Fe4S_Fe-S-bd"/>
</dbReference>
<keyword evidence="8" id="KW-0812">Transmembrane</keyword>
<keyword evidence="8" id="KW-1133">Transmembrane helix</keyword>
<dbReference type="PROSITE" id="PS51379">
    <property type="entry name" value="4FE4S_FER_2"/>
    <property type="match status" value="2"/>
</dbReference>
<keyword evidence="4" id="KW-0560">Oxidoreductase</keyword>
<accession>A0A1H3I6E0</accession>
<feature type="domain" description="4Fe-4S ferredoxin-type" evidence="9">
    <location>
        <begin position="288"/>
        <end position="317"/>
    </location>
</feature>
<dbReference type="InterPro" id="IPR009051">
    <property type="entry name" value="Helical_ferredxn"/>
</dbReference>
<evidence type="ECO:0000256" key="2">
    <source>
        <dbReference type="ARBA" id="ARBA00022485"/>
    </source>
</evidence>
<feature type="transmembrane region" description="Helical" evidence="8">
    <location>
        <begin position="125"/>
        <end position="147"/>
    </location>
</feature>
<dbReference type="GO" id="GO:0051539">
    <property type="term" value="F:4 iron, 4 sulfur cluster binding"/>
    <property type="evidence" value="ECO:0007669"/>
    <property type="project" value="UniProtKB-KW"/>
</dbReference>
<protein>
    <submittedName>
        <fullName evidence="10">Fe-S oxidoreductase</fullName>
    </submittedName>
</protein>
<keyword evidence="11" id="KW-1185">Reference proteome</keyword>
<dbReference type="Proteomes" id="UP000199079">
    <property type="component" value="Unassembled WGS sequence"/>
</dbReference>
<evidence type="ECO:0000256" key="5">
    <source>
        <dbReference type="ARBA" id="ARBA00023004"/>
    </source>
</evidence>
<evidence type="ECO:0000256" key="1">
    <source>
        <dbReference type="ARBA" id="ARBA00007097"/>
    </source>
</evidence>
<proteinExistence type="inferred from homology"/>
<dbReference type="RefSeq" id="WP_092731860.1">
    <property type="nucleotide sequence ID" value="NZ_FNPC01000004.1"/>
</dbReference>
<feature type="domain" description="4Fe-4S ferredoxin-type" evidence="9">
    <location>
        <begin position="376"/>
        <end position="406"/>
    </location>
</feature>
<evidence type="ECO:0000256" key="8">
    <source>
        <dbReference type="SAM" id="Phobius"/>
    </source>
</evidence>
<evidence type="ECO:0000256" key="4">
    <source>
        <dbReference type="ARBA" id="ARBA00023002"/>
    </source>
</evidence>
<dbReference type="SUPFAM" id="SSF103501">
    <property type="entry name" value="Respiratory nitrate reductase 1 gamma chain"/>
    <property type="match status" value="1"/>
</dbReference>
<dbReference type="Pfam" id="PF13187">
    <property type="entry name" value="Fer4_9"/>
    <property type="match status" value="1"/>
</dbReference>
<keyword evidence="3" id="KW-0479">Metal-binding</keyword>
<reference evidence="11" key="1">
    <citation type="submission" date="2016-10" db="EMBL/GenBank/DDBJ databases">
        <authorList>
            <person name="Varghese N."/>
            <person name="Submissions S."/>
        </authorList>
    </citation>
    <scope>NUCLEOTIDE SEQUENCE [LARGE SCALE GENOMIC DNA]</scope>
    <source>
        <strain evidence="11">DC30,IBRC 10041,KCTC 4046</strain>
    </source>
</reference>
<dbReference type="InterPro" id="IPR036197">
    <property type="entry name" value="NarG-like_sf"/>
</dbReference>
<evidence type="ECO:0000259" key="9">
    <source>
        <dbReference type="PROSITE" id="PS51379"/>
    </source>
</evidence>
<feature type="transmembrane region" description="Helical" evidence="8">
    <location>
        <begin position="168"/>
        <end position="190"/>
    </location>
</feature>
<dbReference type="EMBL" id="FNPC01000004">
    <property type="protein sequence ID" value="SDY23273.1"/>
    <property type="molecule type" value="Genomic_DNA"/>
</dbReference>
<evidence type="ECO:0000256" key="7">
    <source>
        <dbReference type="SAM" id="MobiDB-lite"/>
    </source>
</evidence>
<sequence>MLPLQATRETFWTISPTGKAVFYVLATVAILVLAYGVYARFARYAAGREASVDRLSDLPGRIVAATRIVATNRKQFDRDRYAGVMHTFVLWGFLVLLMATTILFIDMDLYGPLTGNSFWTGEFYLAYQFVVDAFGLLFVVGVGMALWRRYWTHNARLWGKHTSLEDDAFVWSLFLLGIGGFIAEAVAIIGQPDRATESVSFIGLTMATGLEAAGLTPELAAAIYPIIWWQHALLALAFVAWIPYAKPFHMLSSFANVVARDEQAGARLPNVPADLDHTSAESLDDFTWKELLDQDACTKCGRCSSVCPANASGRNLDPRDVILDLKAYRESVADDPVIGRSPDAVPPRADELDDGAVADGGSATAETVPIVAEEGGVIAAESMESCMACMACMDACPVDIEHLTSFTRLNRQLTDEGALDPNLQDVFQDVMSTGNTFGDSPDARGDWADELEFEIDDARETEVEYLWYVGDYPSYDDRNKKVARALARLFEHADVEFGILFDDEKYDGNDVRRIGEEFLYLELAGHHVETFEECEFETIVCTDPHSYNTMKNEYPELDFEEFADDPMMPFEYDERWNADGEIDVKHWTQVVEELVTDGRLGLSGDELDYTVTYHDPCHLGRYNDEYEAPRELIRATGADLREMPRSRSDSFCCGGGGGGLWMEHDEETKPSEERLREALEDTDAGAAVEKFVVACPMCTTMFEDGRKTGNFEDDIEVVDVAELLLEALETAGKLPDASASEVAADDEAADGSGPAAAD</sequence>
<evidence type="ECO:0000256" key="3">
    <source>
        <dbReference type="ARBA" id="ARBA00022723"/>
    </source>
</evidence>
<feature type="transmembrane region" description="Helical" evidence="8">
    <location>
        <begin position="226"/>
        <end position="244"/>
    </location>
</feature>
<dbReference type="AlphaFoldDB" id="A0A1H3I6E0"/>
<dbReference type="InterPro" id="IPR051460">
    <property type="entry name" value="HdrC_iron-sulfur_subunit"/>
</dbReference>
<feature type="transmembrane region" description="Helical" evidence="8">
    <location>
        <begin position="81"/>
        <end position="105"/>
    </location>
</feature>
<dbReference type="Pfam" id="PF02754">
    <property type="entry name" value="CCG"/>
    <property type="match status" value="2"/>
</dbReference>
<feature type="transmembrane region" description="Helical" evidence="8">
    <location>
        <begin position="20"/>
        <end position="38"/>
    </location>
</feature>
<dbReference type="PROSITE" id="PS00198">
    <property type="entry name" value="4FE4S_FER_1"/>
    <property type="match status" value="2"/>
</dbReference>
<name>A0A1H3I6E0_9EURY</name>
<keyword evidence="5" id="KW-0408">Iron</keyword>
<evidence type="ECO:0000313" key="10">
    <source>
        <dbReference type="EMBL" id="SDY23273.1"/>
    </source>
</evidence>
<dbReference type="InterPro" id="IPR017900">
    <property type="entry name" value="4Fe4S_Fe_S_CS"/>
</dbReference>
<dbReference type="GO" id="GO:0005886">
    <property type="term" value="C:plasma membrane"/>
    <property type="evidence" value="ECO:0007669"/>
    <property type="project" value="TreeGrafter"/>
</dbReference>
<dbReference type="Gene3D" id="1.20.950.20">
    <property type="entry name" value="Transmembrane di-heme cytochromes, Chain C"/>
    <property type="match status" value="1"/>
</dbReference>
<gene>
    <name evidence="10" type="ORF">SAMN05216564_1042</name>
</gene>
<keyword evidence="6" id="KW-0411">Iron-sulfur</keyword>
<feature type="region of interest" description="Disordered" evidence="7">
    <location>
        <begin position="734"/>
        <end position="758"/>
    </location>
</feature>
<dbReference type="OrthoDB" id="42878at2157"/>
<evidence type="ECO:0000313" key="11">
    <source>
        <dbReference type="Proteomes" id="UP000199079"/>
    </source>
</evidence>
<comment type="similarity">
    <text evidence="1">Belongs to the HdrC family.</text>
</comment>
<dbReference type="PANTHER" id="PTHR43255:SF1">
    <property type="entry name" value="IRON-SULFUR-BINDING OXIDOREDUCTASE FADF-RELATED"/>
    <property type="match status" value="1"/>
</dbReference>
<dbReference type="GO" id="GO:0046872">
    <property type="term" value="F:metal ion binding"/>
    <property type="evidence" value="ECO:0007669"/>
    <property type="project" value="UniProtKB-KW"/>
</dbReference>
<evidence type="ECO:0000256" key="6">
    <source>
        <dbReference type="ARBA" id="ARBA00023014"/>
    </source>
</evidence>
<dbReference type="PANTHER" id="PTHR43255">
    <property type="entry name" value="IRON-SULFUR-BINDING OXIDOREDUCTASE FADF-RELATED-RELATED"/>
    <property type="match status" value="1"/>
</dbReference>
<dbReference type="SUPFAM" id="SSF46548">
    <property type="entry name" value="alpha-helical ferredoxin"/>
    <property type="match status" value="1"/>
</dbReference>